<protein>
    <submittedName>
        <fullName evidence="2">Uncharacterized protein</fullName>
    </submittedName>
</protein>
<accession>A0A8S5MDQ0</accession>
<evidence type="ECO:0000313" key="2">
    <source>
        <dbReference type="EMBL" id="DAD80296.1"/>
    </source>
</evidence>
<sequence length="349" mass="38167">MQNIIDSIKAIVVEMTDDKSKTTVKAAYAQVVELGVDVSEVVTKTRANFIQSLDSLRVRLQDDLLAQAEASALTELECLEGEIKATIADAGKATFHLGELLLKAKDAHESTPDFLKWVDDNFGIKKAWAYRLMKVASVFQEDAWKTTAVEVLYTLQSQATDSQLEQARALAETGSLTRKTLAELLEPAAPAVKPVEQQEPQASQKLLEQAASTIINDAKAEPQEAAPQLPESSVLDSKPQEESAELMELVRDLREQLAIQQQQNAELLAQIAEANKPRIAASNAPMLPQFSSACLYARLGLAAEDATDKAKILEAFKSLCKAGYGRQHEAYALLDEARHELIHAMENAA</sequence>
<evidence type="ECO:0000256" key="1">
    <source>
        <dbReference type="SAM" id="Coils"/>
    </source>
</evidence>
<feature type="coiled-coil region" evidence="1">
    <location>
        <begin position="243"/>
        <end position="270"/>
    </location>
</feature>
<keyword evidence="1" id="KW-0175">Coiled coil</keyword>
<organism evidence="2">
    <name type="scientific">Caudovirales sp. ctTqA28</name>
    <dbReference type="NCBI Taxonomy" id="2826775"/>
    <lineage>
        <taxon>Viruses</taxon>
        <taxon>Duplodnaviria</taxon>
        <taxon>Heunggongvirae</taxon>
        <taxon>Uroviricota</taxon>
        <taxon>Caudoviricetes</taxon>
    </lineage>
</organism>
<name>A0A8S5MDQ0_9CAUD</name>
<dbReference type="EMBL" id="BK014882">
    <property type="protein sequence ID" value="DAD80296.1"/>
    <property type="molecule type" value="Genomic_DNA"/>
</dbReference>
<reference evidence="2" key="1">
    <citation type="journal article" date="2021" name="Proc. Natl. Acad. Sci. U.S.A.">
        <title>A Catalog of Tens of Thousands of Viruses from Human Metagenomes Reveals Hidden Associations with Chronic Diseases.</title>
        <authorList>
            <person name="Tisza M.J."/>
            <person name="Buck C.B."/>
        </authorList>
    </citation>
    <scope>NUCLEOTIDE SEQUENCE</scope>
    <source>
        <strain evidence="2">CtTqA28</strain>
    </source>
</reference>
<proteinExistence type="predicted"/>